<evidence type="ECO:0000256" key="3">
    <source>
        <dbReference type="ARBA" id="ARBA00022989"/>
    </source>
</evidence>
<evidence type="ECO:0000256" key="5">
    <source>
        <dbReference type="SAM" id="Phobius"/>
    </source>
</evidence>
<evidence type="ECO:0000256" key="4">
    <source>
        <dbReference type="ARBA" id="ARBA00023136"/>
    </source>
</evidence>
<gene>
    <name evidence="6" type="ORF">SKP52_13280</name>
</gene>
<keyword evidence="1" id="KW-1003">Cell membrane</keyword>
<organism evidence="6 7">
    <name type="scientific">Sphingopyxis fribergensis</name>
    <dbReference type="NCBI Taxonomy" id="1515612"/>
    <lineage>
        <taxon>Bacteria</taxon>
        <taxon>Pseudomonadati</taxon>
        <taxon>Pseudomonadota</taxon>
        <taxon>Alphaproteobacteria</taxon>
        <taxon>Sphingomonadales</taxon>
        <taxon>Sphingomonadaceae</taxon>
        <taxon>Sphingopyxis</taxon>
    </lineage>
</organism>
<feature type="transmembrane region" description="Helical" evidence="5">
    <location>
        <begin position="55"/>
        <end position="73"/>
    </location>
</feature>
<feature type="transmembrane region" description="Helical" evidence="5">
    <location>
        <begin position="12"/>
        <end position="34"/>
    </location>
</feature>
<keyword evidence="3 5" id="KW-1133">Transmembrane helix</keyword>
<keyword evidence="7" id="KW-1185">Reference proteome</keyword>
<sequence length="75" mass="8384">MDPRVVIGEINLAGVFFSPLLFCMAVAFVLRILLSRLLETVGFYRAIWQRPLFDTALFLILTGAAFLALRGLTHS</sequence>
<reference evidence="6 7" key="1">
    <citation type="journal article" date="2015" name="Int. J. Syst. Evol. Microbiol.">
        <title>Description of Sphingopyxis fribergensis sp. nov. - a soil bacterium with the ability to degrade styrene and phenylacetic acid.</title>
        <authorList>
            <person name="Oelschlagel M."/>
            <person name="Ruckert C."/>
            <person name="Kalinowski J."/>
            <person name="Schmidt G."/>
            <person name="Schlomann M."/>
            <person name="Tischler D."/>
        </authorList>
    </citation>
    <scope>NUCLEOTIDE SEQUENCE [LARGE SCALE GENOMIC DNA]</scope>
    <source>
        <strain evidence="6 7">Kp5.2</strain>
    </source>
</reference>
<proteinExistence type="predicted"/>
<name>A0A0A7PHT6_9SPHN</name>
<accession>A0A0A7PHT6</accession>
<evidence type="ECO:0000313" key="6">
    <source>
        <dbReference type="EMBL" id="AJA09544.1"/>
    </source>
</evidence>
<evidence type="ECO:0000256" key="1">
    <source>
        <dbReference type="ARBA" id="ARBA00022475"/>
    </source>
</evidence>
<dbReference type="AlphaFoldDB" id="A0A0A7PHT6"/>
<dbReference type="Pfam" id="PF07869">
    <property type="entry name" value="DUF1656"/>
    <property type="match status" value="1"/>
</dbReference>
<keyword evidence="2 5" id="KW-0812">Transmembrane</keyword>
<dbReference type="STRING" id="1515612.SKP52_13280"/>
<keyword evidence="4 5" id="KW-0472">Membrane</keyword>
<protein>
    <submittedName>
        <fullName evidence="6">Putative membrane protein</fullName>
    </submittedName>
</protein>
<evidence type="ECO:0000313" key="7">
    <source>
        <dbReference type="Proteomes" id="UP000030907"/>
    </source>
</evidence>
<dbReference type="InterPro" id="IPR012451">
    <property type="entry name" value="DUF1656"/>
</dbReference>
<dbReference type="Proteomes" id="UP000030907">
    <property type="component" value="Chromosome"/>
</dbReference>
<dbReference type="KEGG" id="sphk:SKP52_13280"/>
<dbReference type="EMBL" id="CP009122">
    <property type="protein sequence ID" value="AJA09544.1"/>
    <property type="molecule type" value="Genomic_DNA"/>
</dbReference>
<evidence type="ECO:0000256" key="2">
    <source>
        <dbReference type="ARBA" id="ARBA00022692"/>
    </source>
</evidence>
<dbReference type="HOGENOM" id="CLU_188292_1_1_5"/>